<proteinExistence type="predicted"/>
<evidence type="ECO:0000256" key="1">
    <source>
        <dbReference type="ARBA" id="ARBA00023002"/>
    </source>
</evidence>
<dbReference type="Pfam" id="PF01558">
    <property type="entry name" value="POR"/>
    <property type="match status" value="1"/>
</dbReference>
<reference evidence="3" key="1">
    <citation type="journal article" date="2020" name="mSystems">
        <title>Genome- and Community-Level Interaction Insights into Carbon Utilization and Element Cycling Functions of Hydrothermarchaeota in Hydrothermal Sediment.</title>
        <authorList>
            <person name="Zhou Z."/>
            <person name="Liu Y."/>
            <person name="Xu W."/>
            <person name="Pan J."/>
            <person name="Luo Z.H."/>
            <person name="Li M."/>
        </authorList>
    </citation>
    <scope>NUCLEOTIDE SEQUENCE [LARGE SCALE GENOMIC DNA]</scope>
    <source>
        <strain evidence="3">SpSt-381</strain>
    </source>
</reference>
<accession>A0A832I3J3</accession>
<dbReference type="GO" id="GO:0016903">
    <property type="term" value="F:oxidoreductase activity, acting on the aldehyde or oxo group of donors"/>
    <property type="evidence" value="ECO:0007669"/>
    <property type="project" value="InterPro"/>
</dbReference>
<keyword evidence="3" id="KW-0670">Pyruvate</keyword>
<dbReference type="PANTHER" id="PTHR43854:SF1">
    <property type="entry name" value="INDOLEPYRUVATE OXIDOREDUCTASE SUBUNIT IORB"/>
    <property type="match status" value="1"/>
</dbReference>
<dbReference type="EMBL" id="DSQF01000002">
    <property type="protein sequence ID" value="HGZ41958.1"/>
    <property type="molecule type" value="Genomic_DNA"/>
</dbReference>
<comment type="caution">
    <text evidence="3">The sequence shown here is derived from an EMBL/GenBank/DDBJ whole genome shotgun (WGS) entry which is preliminary data.</text>
</comment>
<protein>
    <submittedName>
        <fullName evidence="3">Indolepyruvate oxidoreductase subunit beta</fullName>
    </submittedName>
</protein>
<organism evidence="3">
    <name type="scientific">Eiseniibacteriota bacterium</name>
    <dbReference type="NCBI Taxonomy" id="2212470"/>
    <lineage>
        <taxon>Bacteria</taxon>
        <taxon>Candidatus Eiseniibacteriota</taxon>
    </lineage>
</organism>
<dbReference type="InterPro" id="IPR052198">
    <property type="entry name" value="IorB_Oxidoreductase"/>
</dbReference>
<dbReference type="AlphaFoldDB" id="A0A832I3J3"/>
<evidence type="ECO:0000259" key="2">
    <source>
        <dbReference type="Pfam" id="PF01558"/>
    </source>
</evidence>
<dbReference type="SUPFAM" id="SSF53323">
    <property type="entry name" value="Pyruvate-ferredoxin oxidoreductase, PFOR, domain III"/>
    <property type="match status" value="1"/>
</dbReference>
<dbReference type="PANTHER" id="PTHR43854">
    <property type="entry name" value="INDOLEPYRUVATE OXIDOREDUCTASE SUBUNIT IORB"/>
    <property type="match status" value="1"/>
</dbReference>
<dbReference type="InterPro" id="IPR019752">
    <property type="entry name" value="Pyrv/ketoisovalerate_OxRed_cat"/>
</dbReference>
<evidence type="ECO:0000313" key="3">
    <source>
        <dbReference type="EMBL" id="HGZ41958.1"/>
    </source>
</evidence>
<dbReference type="InterPro" id="IPR002869">
    <property type="entry name" value="Pyrv_flavodox_OxRed_cen"/>
</dbReference>
<gene>
    <name evidence="3" type="ORF">ENR23_00785</name>
</gene>
<dbReference type="NCBIfam" id="NF005324">
    <property type="entry name" value="PRK06853.1-4"/>
    <property type="match status" value="1"/>
</dbReference>
<name>A0A832I3J3_UNCEI</name>
<feature type="domain" description="Pyruvate/ketoisovalerate oxidoreductase catalytic" evidence="2">
    <location>
        <begin position="12"/>
        <end position="188"/>
    </location>
</feature>
<sequence length="197" mass="20300">MTTCDILLAGVGGQGVLSMAALIGRAAIAEGLHAKQSEVHGMAQRGGAVQAHLRLSDGAIASDLIPSGGADLILSLEPVESLRYLAYLKPSGTLVTSSSPYVNIPDYPDLATLLERVRSLPHALVVDAERLATEAGDPLAVNTVMVGAAAHLLPVGLASLERAVEDTFARKGEFVLGLNRKAFRAGREAAATAGAAR</sequence>
<keyword evidence="1" id="KW-0560">Oxidoreductase</keyword>
<dbReference type="Gene3D" id="3.40.920.10">
    <property type="entry name" value="Pyruvate-ferredoxin oxidoreductase, PFOR, domain III"/>
    <property type="match status" value="1"/>
</dbReference>